<dbReference type="InterPro" id="IPR003593">
    <property type="entry name" value="AAA+_ATPase"/>
</dbReference>
<dbReference type="InterPro" id="IPR027417">
    <property type="entry name" value="P-loop_NTPase"/>
</dbReference>
<keyword evidence="5" id="KW-1278">Translocase</keyword>
<dbReference type="GO" id="GO:0005524">
    <property type="term" value="F:ATP binding"/>
    <property type="evidence" value="ECO:0007669"/>
    <property type="project" value="UniProtKB-KW"/>
</dbReference>
<dbReference type="GO" id="GO:0016887">
    <property type="term" value="F:ATP hydrolysis activity"/>
    <property type="evidence" value="ECO:0007669"/>
    <property type="project" value="InterPro"/>
</dbReference>
<dbReference type="STRING" id="655015.B1812_16655"/>
<dbReference type="CDD" id="cd03214">
    <property type="entry name" value="ABC_Iron-Siderophores_B12_Hemin"/>
    <property type="match status" value="1"/>
</dbReference>
<dbReference type="Pfam" id="PF00005">
    <property type="entry name" value="ABC_tran"/>
    <property type="match status" value="1"/>
</dbReference>
<evidence type="ECO:0000256" key="3">
    <source>
        <dbReference type="ARBA" id="ARBA00022741"/>
    </source>
</evidence>
<evidence type="ECO:0000259" key="7">
    <source>
        <dbReference type="PROSITE" id="PS50893"/>
    </source>
</evidence>
<evidence type="ECO:0000256" key="2">
    <source>
        <dbReference type="ARBA" id="ARBA00022448"/>
    </source>
</evidence>
<dbReference type="Proteomes" id="UP000193978">
    <property type="component" value="Chromosome"/>
</dbReference>
<gene>
    <name evidence="8" type="ORF">B1812_16655</name>
</gene>
<dbReference type="PANTHER" id="PTHR42794:SF1">
    <property type="entry name" value="HEMIN IMPORT ATP-BINDING PROTEIN HMUV"/>
    <property type="match status" value="1"/>
</dbReference>
<dbReference type="PROSITE" id="PS00211">
    <property type="entry name" value="ABC_TRANSPORTER_1"/>
    <property type="match status" value="1"/>
</dbReference>
<dbReference type="EMBL" id="CP019948">
    <property type="protein sequence ID" value="ARN82443.1"/>
    <property type="molecule type" value="Genomic_DNA"/>
</dbReference>
<evidence type="ECO:0000256" key="6">
    <source>
        <dbReference type="ARBA" id="ARBA00037066"/>
    </source>
</evidence>
<dbReference type="InterPro" id="IPR003439">
    <property type="entry name" value="ABC_transporter-like_ATP-bd"/>
</dbReference>
<dbReference type="KEGG" id="mbry:B1812_16655"/>
<dbReference type="OrthoDB" id="9805601at2"/>
<dbReference type="Gene3D" id="3.40.50.300">
    <property type="entry name" value="P-loop containing nucleotide triphosphate hydrolases"/>
    <property type="match status" value="1"/>
</dbReference>
<dbReference type="PROSITE" id="PS50893">
    <property type="entry name" value="ABC_TRANSPORTER_2"/>
    <property type="match status" value="1"/>
</dbReference>
<dbReference type="InterPro" id="IPR017871">
    <property type="entry name" value="ABC_transporter-like_CS"/>
</dbReference>
<keyword evidence="4" id="KW-0067">ATP-binding</keyword>
<evidence type="ECO:0000313" key="8">
    <source>
        <dbReference type="EMBL" id="ARN82443.1"/>
    </source>
</evidence>
<reference evidence="8 9" key="1">
    <citation type="submission" date="2017-02" db="EMBL/GenBank/DDBJ databases">
        <authorList>
            <person name="Peterson S.W."/>
        </authorList>
    </citation>
    <scope>NUCLEOTIDE SEQUENCE [LARGE SCALE GENOMIC DNA]</scope>
    <source>
        <strain evidence="8 9">S285</strain>
    </source>
</reference>
<organism evidence="8 9">
    <name type="scientific">Methylocystis bryophila</name>
    <dbReference type="NCBI Taxonomy" id="655015"/>
    <lineage>
        <taxon>Bacteria</taxon>
        <taxon>Pseudomonadati</taxon>
        <taxon>Pseudomonadota</taxon>
        <taxon>Alphaproteobacteria</taxon>
        <taxon>Hyphomicrobiales</taxon>
        <taxon>Methylocystaceae</taxon>
        <taxon>Methylocystis</taxon>
    </lineage>
</organism>
<dbReference type="SUPFAM" id="SSF52540">
    <property type="entry name" value="P-loop containing nucleoside triphosphate hydrolases"/>
    <property type="match status" value="1"/>
</dbReference>
<dbReference type="RefSeq" id="WP_085772572.1">
    <property type="nucleotide sequence ID" value="NZ_AP027149.1"/>
</dbReference>
<feature type="domain" description="ABC transporter" evidence="7">
    <location>
        <begin position="10"/>
        <end position="245"/>
    </location>
</feature>
<keyword evidence="2" id="KW-0813">Transport</keyword>
<name>A0A1W6MXZ6_9HYPH</name>
<comment type="similarity">
    <text evidence="1">Belongs to the ABC transporter superfamily.</text>
</comment>
<evidence type="ECO:0000256" key="1">
    <source>
        <dbReference type="ARBA" id="ARBA00005417"/>
    </source>
</evidence>
<proteinExistence type="inferred from homology"/>
<evidence type="ECO:0000256" key="4">
    <source>
        <dbReference type="ARBA" id="ARBA00022840"/>
    </source>
</evidence>
<keyword evidence="3" id="KW-0547">Nucleotide-binding</keyword>
<dbReference type="PANTHER" id="PTHR42794">
    <property type="entry name" value="HEMIN IMPORT ATP-BINDING PROTEIN HMUV"/>
    <property type="match status" value="1"/>
</dbReference>
<dbReference type="SMART" id="SM00382">
    <property type="entry name" value="AAA"/>
    <property type="match status" value="1"/>
</dbReference>
<keyword evidence="9" id="KW-1185">Reference proteome</keyword>
<protein>
    <submittedName>
        <fullName evidence="8">ABC transporter</fullName>
    </submittedName>
</protein>
<sequence>MTTDRRPYRLEGRDLRFSHGAKAVLRGASLGLREGEVVALLGANGAGKSTLFRLLLGLSRPSGGEVLLDGSSLRAFTARQVAQSLAYVPQNHSAPFPYRVSDIVMLGRLAHSGLFRAPSQSDRENVERALAQLEIAHLAERRYTEVSGGERQLALIARALAQGAPTLIMDEPLRGLDFGYEQRVLLHMRELARTGRAILVSTHNPEHALSFADRVVVLCEGRITADGPPRAVVTSETLRGLYGVEVVAVDDLSGARRFIPCAALRRESDQLPSSPLSRG</sequence>
<evidence type="ECO:0000313" key="9">
    <source>
        <dbReference type="Proteomes" id="UP000193978"/>
    </source>
</evidence>
<evidence type="ECO:0000256" key="5">
    <source>
        <dbReference type="ARBA" id="ARBA00022967"/>
    </source>
</evidence>
<dbReference type="AlphaFoldDB" id="A0A1W6MXZ6"/>
<comment type="function">
    <text evidence="6">Part of the ABC transporter complex HmuTUV involved in hemin import. Responsible for energy coupling to the transport system.</text>
</comment>
<accession>A0A1W6MXZ6</accession>
<dbReference type="FunFam" id="3.40.50.300:FF:000134">
    <property type="entry name" value="Iron-enterobactin ABC transporter ATP-binding protein"/>
    <property type="match status" value="1"/>
</dbReference>